<sequence length="562" mass="67315">MNKENNTLILTQNQVNRKTMKINSNDMDQFVNSRIVQLQKQLLDKELEIENLSKLNQDPKNQNSNKYRLLEIKQQTLISENQQMKTQLQQYESLNKTLQNKCDQFQTKFEQLNVVYEETQKQLEQEKQAKYNIQFQQSSNHMDVQQEKILIKTQLDNLRKEKSQLILKVKELENSLQLREQNTNTNCSELSQLKQQLQQQIKKSSEYLEKTHTLEVKNTVLEAQSKSNHSHNDELRNLRSQVIQLQKDKNSHLEIQQDLENKLRLQTEHVLKLQNLLNDKTKQLVKCQEKLNQFESIEEDNSILQQDLEKITNSMEEIQLENQRIVKFQQQKIDQLKKELQQTDFIREDNNRKQQEIAQLQYQIEKKQGEQEKEKEQLEELSQLKEMQKQWVLEKENYLKKINLLTDEIDKIAKQQYDQLRIQVETQIQMKFSAEKVQLENHIWQLSSQINDLQASLEQYTTKHSQLNIENDQLREQLNEKQITQKTVIVLEGQLRNSCSELEKLKNMFIQRNQELELARNKILVLDNCANYAQELERKVQTLMQDNQRLNSIIMDRCKNNW</sequence>
<evidence type="ECO:0000256" key="1">
    <source>
        <dbReference type="SAM" id="Coils"/>
    </source>
</evidence>
<evidence type="ECO:0000313" key="3">
    <source>
        <dbReference type="Proteomes" id="UP000688137"/>
    </source>
</evidence>
<gene>
    <name evidence="2" type="ORF">PPRIM_AZ9-3.1.T0600044</name>
</gene>
<feature type="coiled-coil region" evidence="1">
    <location>
        <begin position="155"/>
        <end position="321"/>
    </location>
</feature>
<proteinExistence type="predicted"/>
<reference evidence="2" key="1">
    <citation type="submission" date="2021-01" db="EMBL/GenBank/DDBJ databases">
        <authorList>
            <consortium name="Genoscope - CEA"/>
            <person name="William W."/>
        </authorList>
    </citation>
    <scope>NUCLEOTIDE SEQUENCE</scope>
</reference>
<feature type="coiled-coil region" evidence="1">
    <location>
        <begin position="443"/>
        <end position="553"/>
    </location>
</feature>
<dbReference type="EMBL" id="CAJJDM010000061">
    <property type="protein sequence ID" value="CAD8078432.1"/>
    <property type="molecule type" value="Genomic_DNA"/>
</dbReference>
<dbReference type="OMA" id="QRIVKFQ"/>
<keyword evidence="3" id="KW-1185">Reference proteome</keyword>
<accession>A0A8S1MI72</accession>
<dbReference type="Proteomes" id="UP000688137">
    <property type="component" value="Unassembled WGS sequence"/>
</dbReference>
<organism evidence="2 3">
    <name type="scientific">Paramecium primaurelia</name>
    <dbReference type="NCBI Taxonomy" id="5886"/>
    <lineage>
        <taxon>Eukaryota</taxon>
        <taxon>Sar</taxon>
        <taxon>Alveolata</taxon>
        <taxon>Ciliophora</taxon>
        <taxon>Intramacronucleata</taxon>
        <taxon>Oligohymenophorea</taxon>
        <taxon>Peniculida</taxon>
        <taxon>Parameciidae</taxon>
        <taxon>Paramecium</taxon>
    </lineage>
</organism>
<feature type="coiled-coil region" evidence="1">
    <location>
        <begin position="350"/>
        <end position="415"/>
    </location>
</feature>
<dbReference type="AlphaFoldDB" id="A0A8S1MI72"/>
<feature type="coiled-coil region" evidence="1">
    <location>
        <begin position="35"/>
        <end position="129"/>
    </location>
</feature>
<comment type="caution">
    <text evidence="2">The sequence shown here is derived from an EMBL/GenBank/DDBJ whole genome shotgun (WGS) entry which is preliminary data.</text>
</comment>
<evidence type="ECO:0000313" key="2">
    <source>
        <dbReference type="EMBL" id="CAD8078432.1"/>
    </source>
</evidence>
<protein>
    <submittedName>
        <fullName evidence="2">Uncharacterized protein</fullName>
    </submittedName>
</protein>
<name>A0A8S1MI72_PARPR</name>
<keyword evidence="1" id="KW-0175">Coiled coil</keyword>